<dbReference type="Pfam" id="PF03544">
    <property type="entry name" value="TonB_C"/>
    <property type="match status" value="1"/>
</dbReference>
<dbReference type="InterPro" id="IPR003538">
    <property type="entry name" value="TonB"/>
</dbReference>
<keyword evidence="4 10" id="KW-1003">Cell membrane</keyword>
<comment type="function">
    <text evidence="10">Interacts with outer membrane receptor proteins that carry out high-affinity binding and energy dependent uptake into the periplasmic space of specific substrates. It could act to transduce energy from the cytoplasmic membrane to specific energy-requiring processes in the outer membrane, resulting in the release into the periplasm of ligands bound by these outer membrane proteins.</text>
</comment>
<dbReference type="PROSITE" id="PS52015">
    <property type="entry name" value="TONB_CTD"/>
    <property type="match status" value="1"/>
</dbReference>
<dbReference type="HOGENOM" id="CLU_1081398_0_0_6"/>
<evidence type="ECO:0000256" key="6">
    <source>
        <dbReference type="ARBA" id="ARBA00022692"/>
    </source>
</evidence>
<keyword evidence="6 10" id="KW-0812">Transmembrane</keyword>
<evidence type="ECO:0000313" key="12">
    <source>
        <dbReference type="EMBL" id="ACJ29795.1"/>
    </source>
</evidence>
<keyword evidence="13" id="KW-1185">Reference proteome</keyword>
<evidence type="ECO:0000256" key="10">
    <source>
        <dbReference type="RuleBase" id="RU362123"/>
    </source>
</evidence>
<accession>B8CPT2</accession>
<dbReference type="GO" id="GO:0055085">
    <property type="term" value="P:transmembrane transport"/>
    <property type="evidence" value="ECO:0007669"/>
    <property type="project" value="InterPro"/>
</dbReference>
<dbReference type="GO" id="GO:0005886">
    <property type="term" value="C:plasma membrane"/>
    <property type="evidence" value="ECO:0007669"/>
    <property type="project" value="UniProtKB-SubCell"/>
</dbReference>
<keyword evidence="9 10" id="KW-0472">Membrane</keyword>
<evidence type="ECO:0000259" key="11">
    <source>
        <dbReference type="PROSITE" id="PS52015"/>
    </source>
</evidence>
<dbReference type="PRINTS" id="PR01374">
    <property type="entry name" value="TONBPROTEIN"/>
</dbReference>
<name>B8CPT2_SHEPW</name>
<keyword evidence="5 10" id="KW-0997">Cell inner membrane</keyword>
<dbReference type="NCBIfam" id="TIGR01352">
    <property type="entry name" value="tonB_Cterm"/>
    <property type="match status" value="1"/>
</dbReference>
<keyword evidence="10" id="KW-0735">Signal-anchor</keyword>
<protein>
    <recommendedName>
        <fullName evidence="10">Protein TonB</fullName>
    </recommendedName>
</protein>
<feature type="transmembrane region" description="Helical" evidence="10">
    <location>
        <begin position="7"/>
        <end position="25"/>
    </location>
</feature>
<dbReference type="Proteomes" id="UP000000753">
    <property type="component" value="Chromosome"/>
</dbReference>
<evidence type="ECO:0000256" key="2">
    <source>
        <dbReference type="ARBA" id="ARBA00006555"/>
    </source>
</evidence>
<dbReference type="OrthoDB" id="6077935at2"/>
<dbReference type="GO" id="GO:0015891">
    <property type="term" value="P:siderophore transport"/>
    <property type="evidence" value="ECO:0007669"/>
    <property type="project" value="InterPro"/>
</dbReference>
<feature type="domain" description="TonB C-terminal" evidence="11">
    <location>
        <begin position="162"/>
        <end position="257"/>
    </location>
</feature>
<dbReference type="GO" id="GO:0015031">
    <property type="term" value="P:protein transport"/>
    <property type="evidence" value="ECO:0007669"/>
    <property type="project" value="UniProtKB-UniRule"/>
</dbReference>
<gene>
    <name evidence="12" type="ordered locus">swp_3080</name>
</gene>
<comment type="similarity">
    <text evidence="2 10">Belongs to the TonB family.</text>
</comment>
<evidence type="ECO:0000256" key="5">
    <source>
        <dbReference type="ARBA" id="ARBA00022519"/>
    </source>
</evidence>
<evidence type="ECO:0000313" key="13">
    <source>
        <dbReference type="Proteomes" id="UP000000753"/>
    </source>
</evidence>
<dbReference type="AlphaFoldDB" id="B8CPT2"/>
<reference evidence="12 13" key="1">
    <citation type="journal article" date="2008" name="PLoS ONE">
        <title>Environmental adaptation: genomic analysis of the piezotolerant and psychrotolerant deep-sea iron reducing bacterium Shewanella piezotolerans WP3.</title>
        <authorList>
            <person name="Wang F."/>
            <person name="Wang J."/>
            <person name="Jian H."/>
            <person name="Zhang B."/>
            <person name="Li S."/>
            <person name="Wang F."/>
            <person name="Zeng X."/>
            <person name="Gao L."/>
            <person name="Bartlett D.H."/>
            <person name="Yu J."/>
            <person name="Hu S."/>
            <person name="Xiao X."/>
        </authorList>
    </citation>
    <scope>NUCLEOTIDE SEQUENCE [LARGE SCALE GENOMIC DNA]</scope>
    <source>
        <strain evidence="13">WP3 / JCM 13877</strain>
    </source>
</reference>
<dbReference type="InterPro" id="IPR037682">
    <property type="entry name" value="TonB_C"/>
</dbReference>
<dbReference type="STRING" id="225849.swp_3080"/>
<comment type="subcellular location">
    <subcellularLocation>
        <location evidence="1 10">Cell inner membrane</location>
        <topology evidence="1 10">Single-pass membrane protein</topology>
        <orientation evidence="1 10">Periplasmic side</orientation>
    </subcellularLocation>
</comment>
<dbReference type="KEGG" id="swp:swp_3080"/>
<evidence type="ECO:0000256" key="8">
    <source>
        <dbReference type="ARBA" id="ARBA00022989"/>
    </source>
</evidence>
<dbReference type="PANTHER" id="PTHR33446">
    <property type="entry name" value="PROTEIN TONB-RELATED"/>
    <property type="match status" value="1"/>
</dbReference>
<organism evidence="12 13">
    <name type="scientific">Shewanella piezotolerans (strain WP3 / JCM 13877)</name>
    <dbReference type="NCBI Taxonomy" id="225849"/>
    <lineage>
        <taxon>Bacteria</taxon>
        <taxon>Pseudomonadati</taxon>
        <taxon>Pseudomonadota</taxon>
        <taxon>Gammaproteobacteria</taxon>
        <taxon>Alteromonadales</taxon>
        <taxon>Shewanellaceae</taxon>
        <taxon>Shewanella</taxon>
    </lineage>
</organism>
<evidence type="ECO:0000256" key="9">
    <source>
        <dbReference type="ARBA" id="ARBA00023136"/>
    </source>
</evidence>
<dbReference type="GO" id="GO:0031992">
    <property type="term" value="F:energy transducer activity"/>
    <property type="evidence" value="ECO:0007669"/>
    <property type="project" value="InterPro"/>
</dbReference>
<evidence type="ECO:0000256" key="1">
    <source>
        <dbReference type="ARBA" id="ARBA00004383"/>
    </source>
</evidence>
<dbReference type="Gene3D" id="3.30.1150.10">
    <property type="match status" value="1"/>
</dbReference>
<dbReference type="SUPFAM" id="SSF74653">
    <property type="entry name" value="TolA/TonB C-terminal domain"/>
    <property type="match status" value="1"/>
</dbReference>
<keyword evidence="8 10" id="KW-1133">Transmembrane helix</keyword>
<evidence type="ECO:0000256" key="7">
    <source>
        <dbReference type="ARBA" id="ARBA00022927"/>
    </source>
</evidence>
<keyword evidence="7 10" id="KW-0653">Protein transport</keyword>
<evidence type="ECO:0000256" key="3">
    <source>
        <dbReference type="ARBA" id="ARBA00022448"/>
    </source>
</evidence>
<evidence type="ECO:0000256" key="4">
    <source>
        <dbReference type="ARBA" id="ARBA00022475"/>
    </source>
</evidence>
<dbReference type="EMBL" id="CP000472">
    <property type="protein sequence ID" value="ACJ29795.1"/>
    <property type="molecule type" value="Genomic_DNA"/>
</dbReference>
<sequence length="257" mass="28450">MKNCQTTIAAVVLALIIHLLVYVQLVCPPSVTYAVNQPAAYSVARISFNQQPTSIDSQPTQQVSKTAVITPAIDAQAIKKQPSNDTIKKTLKDKPTNSVENKTKQVTIKSAAVATPIERSATMQTAARSTETQAKKVAKAVASHAYNTQAHRVDPIEHKTNQYINFVRSEILKRKHYPKQAKIRRHQGNITVAFTLTADGDIENIELLKKSPSKYLNKSVRKLLSRLRLPAAEVQIRPAFPKQITVTLEFSLETLSS</sequence>
<proteinExistence type="inferred from homology"/>
<dbReference type="eggNOG" id="COG0810">
    <property type="taxonomic scope" value="Bacteria"/>
</dbReference>
<dbReference type="GO" id="GO:0030288">
    <property type="term" value="C:outer membrane-bounded periplasmic space"/>
    <property type="evidence" value="ECO:0007669"/>
    <property type="project" value="InterPro"/>
</dbReference>
<dbReference type="RefSeq" id="WP_020913146.1">
    <property type="nucleotide sequence ID" value="NC_011566.1"/>
</dbReference>
<keyword evidence="3 10" id="KW-0813">Transport</keyword>
<dbReference type="InterPro" id="IPR051045">
    <property type="entry name" value="TonB-dependent_transducer"/>
</dbReference>
<dbReference type="InterPro" id="IPR006260">
    <property type="entry name" value="TonB/TolA_C"/>
</dbReference>